<accession>A0A8T0R999</accession>
<keyword evidence="2" id="KW-1185">Reference proteome</keyword>
<gene>
    <name evidence="1" type="ORF">PVAP13_6KG048135</name>
</gene>
<sequence>MPRPQNPLLAAVHPVLVPASRPNPPTELRTQRIEPLSRACNSRCKSGCRCCPPKSGSRHCPPTERCLPNHAAIWSYLQHCCPPEVQLSRRLFRTVFTLQDRN</sequence>
<protein>
    <submittedName>
        <fullName evidence="1">Uncharacterized protein</fullName>
    </submittedName>
</protein>
<reference evidence="1" key="1">
    <citation type="submission" date="2020-05" db="EMBL/GenBank/DDBJ databases">
        <title>WGS assembly of Panicum virgatum.</title>
        <authorList>
            <person name="Lovell J.T."/>
            <person name="Jenkins J."/>
            <person name="Shu S."/>
            <person name="Juenger T.E."/>
            <person name="Schmutz J."/>
        </authorList>
    </citation>
    <scope>NUCLEOTIDE SEQUENCE</scope>
    <source>
        <strain evidence="1">AP13</strain>
    </source>
</reference>
<dbReference type="Proteomes" id="UP000823388">
    <property type="component" value="Chromosome 6K"/>
</dbReference>
<dbReference type="EMBL" id="CM029047">
    <property type="protein sequence ID" value="KAG2581836.1"/>
    <property type="molecule type" value="Genomic_DNA"/>
</dbReference>
<name>A0A8T0R999_PANVG</name>
<comment type="caution">
    <text evidence="1">The sequence shown here is derived from an EMBL/GenBank/DDBJ whole genome shotgun (WGS) entry which is preliminary data.</text>
</comment>
<evidence type="ECO:0000313" key="1">
    <source>
        <dbReference type="EMBL" id="KAG2581836.1"/>
    </source>
</evidence>
<organism evidence="1 2">
    <name type="scientific">Panicum virgatum</name>
    <name type="common">Blackwell switchgrass</name>
    <dbReference type="NCBI Taxonomy" id="38727"/>
    <lineage>
        <taxon>Eukaryota</taxon>
        <taxon>Viridiplantae</taxon>
        <taxon>Streptophyta</taxon>
        <taxon>Embryophyta</taxon>
        <taxon>Tracheophyta</taxon>
        <taxon>Spermatophyta</taxon>
        <taxon>Magnoliopsida</taxon>
        <taxon>Liliopsida</taxon>
        <taxon>Poales</taxon>
        <taxon>Poaceae</taxon>
        <taxon>PACMAD clade</taxon>
        <taxon>Panicoideae</taxon>
        <taxon>Panicodae</taxon>
        <taxon>Paniceae</taxon>
        <taxon>Panicinae</taxon>
        <taxon>Panicum</taxon>
        <taxon>Panicum sect. Hiantes</taxon>
    </lineage>
</organism>
<evidence type="ECO:0000313" key="2">
    <source>
        <dbReference type="Proteomes" id="UP000823388"/>
    </source>
</evidence>
<proteinExistence type="predicted"/>
<dbReference type="AlphaFoldDB" id="A0A8T0R999"/>